<protein>
    <recommendedName>
        <fullName evidence="5">Ketoreductase domain-containing protein</fullName>
    </recommendedName>
</protein>
<evidence type="ECO:0000259" key="5">
    <source>
        <dbReference type="SMART" id="SM00822"/>
    </source>
</evidence>
<keyword evidence="2" id="KW-0521">NADP</keyword>
<evidence type="ECO:0000256" key="4">
    <source>
        <dbReference type="SAM" id="MobiDB-lite"/>
    </source>
</evidence>
<feature type="domain" description="Ketoreductase" evidence="5">
    <location>
        <begin position="31"/>
        <end position="217"/>
    </location>
</feature>
<accession>A0ABR3WGT8</accession>
<dbReference type="Proteomes" id="UP001586593">
    <property type="component" value="Unassembled WGS sequence"/>
</dbReference>
<dbReference type="InterPro" id="IPR057326">
    <property type="entry name" value="KR_dom"/>
</dbReference>
<comment type="caution">
    <text evidence="6">The sequence shown here is derived from an EMBL/GenBank/DDBJ whole genome shotgun (WGS) entry which is preliminary data.</text>
</comment>
<proteinExistence type="inferred from homology"/>
<dbReference type="Pfam" id="PF13561">
    <property type="entry name" value="adh_short_C2"/>
    <property type="match status" value="1"/>
</dbReference>
<reference evidence="6 7" key="1">
    <citation type="journal article" date="2024" name="Commun. Biol.">
        <title>Comparative genomic analysis of thermophilic fungi reveals convergent evolutionary adaptations and gene losses.</title>
        <authorList>
            <person name="Steindorff A.S."/>
            <person name="Aguilar-Pontes M.V."/>
            <person name="Robinson A.J."/>
            <person name="Andreopoulos B."/>
            <person name="LaButti K."/>
            <person name="Kuo A."/>
            <person name="Mondo S."/>
            <person name="Riley R."/>
            <person name="Otillar R."/>
            <person name="Haridas S."/>
            <person name="Lipzen A."/>
            <person name="Grimwood J."/>
            <person name="Schmutz J."/>
            <person name="Clum A."/>
            <person name="Reid I.D."/>
            <person name="Moisan M.C."/>
            <person name="Butler G."/>
            <person name="Nguyen T.T.M."/>
            <person name="Dewar K."/>
            <person name="Conant G."/>
            <person name="Drula E."/>
            <person name="Henrissat B."/>
            <person name="Hansel C."/>
            <person name="Singer S."/>
            <person name="Hutchinson M.I."/>
            <person name="de Vries R.P."/>
            <person name="Natvig D.O."/>
            <person name="Powell A.J."/>
            <person name="Tsang A."/>
            <person name="Grigoriev I.V."/>
        </authorList>
    </citation>
    <scope>NUCLEOTIDE SEQUENCE [LARGE SCALE GENOMIC DNA]</scope>
    <source>
        <strain evidence="6 7">ATCC 24622</strain>
    </source>
</reference>
<name>A0ABR3WGT8_9PEZI</name>
<evidence type="ECO:0000256" key="3">
    <source>
        <dbReference type="ARBA" id="ARBA00023002"/>
    </source>
</evidence>
<evidence type="ECO:0000313" key="6">
    <source>
        <dbReference type="EMBL" id="KAL1861599.1"/>
    </source>
</evidence>
<dbReference type="SMART" id="SM00822">
    <property type="entry name" value="PKS_KR"/>
    <property type="match status" value="1"/>
</dbReference>
<dbReference type="PANTHER" id="PTHR43008:SF4">
    <property type="entry name" value="CHAIN DEHYDROGENASE, PUTATIVE (AFU_ORTHOLOGUE AFUA_4G08710)-RELATED"/>
    <property type="match status" value="1"/>
</dbReference>
<evidence type="ECO:0000313" key="7">
    <source>
        <dbReference type="Proteomes" id="UP001586593"/>
    </source>
</evidence>
<dbReference type="PROSITE" id="PS00061">
    <property type="entry name" value="ADH_SHORT"/>
    <property type="match status" value="1"/>
</dbReference>
<dbReference type="Gene3D" id="3.40.50.720">
    <property type="entry name" value="NAD(P)-binding Rossmann-like Domain"/>
    <property type="match status" value="1"/>
</dbReference>
<comment type="similarity">
    <text evidence="1">Belongs to the short-chain dehydrogenases/reductases (SDR) family.</text>
</comment>
<feature type="region of interest" description="Disordered" evidence="4">
    <location>
        <begin position="1"/>
        <end position="23"/>
    </location>
</feature>
<evidence type="ECO:0000256" key="1">
    <source>
        <dbReference type="ARBA" id="ARBA00006484"/>
    </source>
</evidence>
<dbReference type="PRINTS" id="PR00081">
    <property type="entry name" value="GDHRDH"/>
</dbReference>
<keyword evidence="3" id="KW-0560">Oxidoreductase</keyword>
<dbReference type="InterPro" id="IPR002347">
    <property type="entry name" value="SDR_fam"/>
</dbReference>
<dbReference type="PANTHER" id="PTHR43008">
    <property type="entry name" value="BENZIL REDUCTASE"/>
    <property type="match status" value="1"/>
</dbReference>
<dbReference type="EMBL" id="JAZHXJ010000416">
    <property type="protein sequence ID" value="KAL1861599.1"/>
    <property type="molecule type" value="Genomic_DNA"/>
</dbReference>
<evidence type="ECO:0000256" key="2">
    <source>
        <dbReference type="ARBA" id="ARBA00022857"/>
    </source>
</evidence>
<feature type="compositionally biased region" description="Basic and acidic residues" evidence="4">
    <location>
        <begin position="8"/>
        <end position="17"/>
    </location>
</feature>
<dbReference type="SUPFAM" id="SSF51735">
    <property type="entry name" value="NAD(P)-binding Rossmann-fold domains"/>
    <property type="match status" value="1"/>
</dbReference>
<organism evidence="6 7">
    <name type="scientific">Phialemonium thermophilum</name>
    <dbReference type="NCBI Taxonomy" id="223376"/>
    <lineage>
        <taxon>Eukaryota</taxon>
        <taxon>Fungi</taxon>
        <taxon>Dikarya</taxon>
        <taxon>Ascomycota</taxon>
        <taxon>Pezizomycotina</taxon>
        <taxon>Sordariomycetes</taxon>
        <taxon>Sordariomycetidae</taxon>
        <taxon>Cephalothecales</taxon>
        <taxon>Cephalothecaceae</taxon>
        <taxon>Phialemonium</taxon>
    </lineage>
</organism>
<dbReference type="InterPro" id="IPR020904">
    <property type="entry name" value="Sc_DH/Rdtase_CS"/>
</dbReference>
<keyword evidence="7" id="KW-1185">Reference proteome</keyword>
<sequence>MSNTADPAFREVKERPGPRVPTSDLLRLDGRTIVVTGAAGFLGLEVAGAILEVGGDVISMDIVSSPPAEPWKQLQETAKKHGRKIQYFRVDVTDPDSISDTFSTLGAELAHPIRGLVAAAGVSENGPAHEFSVERFRRLIDINVVGTFSVAKAVALEMKKADVGGSMVLVASMSGTVANKGVDTAAYNTSKSGVLQLGRSLAAEWGSRKGMPLIRVNTLSPGYIRTAATAEALKMPGMETQWTGDNMLYRLSTVDEFRGPVLFLLSEASSFITGADLRVDGGHCACADEQLLLLLLHS</sequence>
<gene>
    <name evidence="6" type="ORF">VTK73DRAFT_6998</name>
</gene>
<dbReference type="InterPro" id="IPR036291">
    <property type="entry name" value="NAD(P)-bd_dom_sf"/>
</dbReference>